<keyword evidence="5" id="KW-1185">Reference proteome</keyword>
<dbReference type="GO" id="GO:0007165">
    <property type="term" value="P:signal transduction"/>
    <property type="evidence" value="ECO:0007669"/>
    <property type="project" value="UniProtKB-KW"/>
</dbReference>
<evidence type="ECO:0000313" key="5">
    <source>
        <dbReference type="Proteomes" id="UP000580568"/>
    </source>
</evidence>
<dbReference type="PANTHER" id="PTHR32089">
    <property type="entry name" value="METHYL-ACCEPTING CHEMOTAXIS PROTEIN MCPB"/>
    <property type="match status" value="1"/>
</dbReference>
<evidence type="ECO:0000313" key="4">
    <source>
        <dbReference type="EMBL" id="GFP76191.1"/>
    </source>
</evidence>
<dbReference type="PROSITE" id="PS50111">
    <property type="entry name" value="CHEMOTAXIS_TRANSDUC_2"/>
    <property type="match status" value="1"/>
</dbReference>
<feature type="domain" description="Methyl-accepting transducer" evidence="3">
    <location>
        <begin position="82"/>
        <end position="282"/>
    </location>
</feature>
<organism evidence="4 5">
    <name type="scientific">Clostridium fungisolvens</name>
    <dbReference type="NCBI Taxonomy" id="1604897"/>
    <lineage>
        <taxon>Bacteria</taxon>
        <taxon>Bacillati</taxon>
        <taxon>Bacillota</taxon>
        <taxon>Clostridia</taxon>
        <taxon>Eubacteriales</taxon>
        <taxon>Clostridiaceae</taxon>
        <taxon>Clostridium</taxon>
    </lineage>
</organism>
<keyword evidence="1 2" id="KW-0807">Transducer</keyword>
<evidence type="ECO:0000259" key="3">
    <source>
        <dbReference type="PROSITE" id="PS50111"/>
    </source>
</evidence>
<evidence type="ECO:0000256" key="1">
    <source>
        <dbReference type="ARBA" id="ARBA00023224"/>
    </source>
</evidence>
<sequence length="328" mass="36474">MSLFKWKKNKAIDINENISSVIENNIEPKKEENLDELAYINYGVLHIEKKFEEFMDEEVKVTQSVQDIGNTYSQIGSIQEMLNSLDNNFNEFSKYVNKIDGVMNRSDSAVKQADIKMSELSDKLNGTCDQLSSITEAFNKLEYNFEVIKEMSSNITNIASSTNLLALNASIEAARAGEAGRGFSVVADEIRKLSSSTAGLVSGIDESVKTLYKSIDSLRGEIDNTKLAIRSNFEYAQDVQNDFKQVTDCTREVKDFSKHIVTGIEHASSEINGAASGVGSIAELVSSLGDKLEKLNLRMSKRSIIICNITDFLQQIENLLTDSKKKKS</sequence>
<dbReference type="Pfam" id="PF00015">
    <property type="entry name" value="MCPsignal"/>
    <property type="match status" value="1"/>
</dbReference>
<dbReference type="SUPFAM" id="SSF58104">
    <property type="entry name" value="Methyl-accepting chemotaxis protein (MCP) signaling domain"/>
    <property type="match status" value="1"/>
</dbReference>
<proteinExistence type="predicted"/>
<dbReference type="AlphaFoldDB" id="A0A6V8SHC1"/>
<dbReference type="Proteomes" id="UP000580568">
    <property type="component" value="Unassembled WGS sequence"/>
</dbReference>
<dbReference type="SMART" id="SM00283">
    <property type="entry name" value="MA"/>
    <property type="match status" value="1"/>
</dbReference>
<evidence type="ECO:0000256" key="2">
    <source>
        <dbReference type="PROSITE-ProRule" id="PRU00284"/>
    </source>
</evidence>
<name>A0A6V8SHC1_9CLOT</name>
<dbReference type="RefSeq" id="WP_183277636.1">
    <property type="nucleotide sequence ID" value="NZ_BLZR01000001.1"/>
</dbReference>
<accession>A0A6V8SHC1</accession>
<reference evidence="4 5" key="1">
    <citation type="submission" date="2020-07" db="EMBL/GenBank/DDBJ databases">
        <title>A new beta-1,3-glucan-decomposing anaerobic bacterium isolated from anoxic soil subjected to biological soil disinfestation.</title>
        <authorList>
            <person name="Ueki A."/>
            <person name="Tonouchi A."/>
        </authorList>
    </citation>
    <scope>NUCLEOTIDE SEQUENCE [LARGE SCALE GENOMIC DNA]</scope>
    <source>
        <strain evidence="4 5">TW1</strain>
    </source>
</reference>
<protein>
    <recommendedName>
        <fullName evidence="3">Methyl-accepting transducer domain-containing protein</fullName>
    </recommendedName>
</protein>
<dbReference type="GO" id="GO:0016020">
    <property type="term" value="C:membrane"/>
    <property type="evidence" value="ECO:0007669"/>
    <property type="project" value="InterPro"/>
</dbReference>
<dbReference type="InterPro" id="IPR004089">
    <property type="entry name" value="MCPsignal_dom"/>
</dbReference>
<comment type="caution">
    <text evidence="4">The sequence shown here is derived from an EMBL/GenBank/DDBJ whole genome shotgun (WGS) entry which is preliminary data.</text>
</comment>
<dbReference type="EMBL" id="BLZR01000001">
    <property type="protein sequence ID" value="GFP76191.1"/>
    <property type="molecule type" value="Genomic_DNA"/>
</dbReference>
<gene>
    <name evidence="4" type="ORF">bsdtw1_02290</name>
</gene>
<dbReference type="PANTHER" id="PTHR32089:SF112">
    <property type="entry name" value="LYSOZYME-LIKE PROTEIN-RELATED"/>
    <property type="match status" value="1"/>
</dbReference>
<dbReference type="Gene3D" id="1.10.287.950">
    <property type="entry name" value="Methyl-accepting chemotaxis protein"/>
    <property type="match status" value="1"/>
</dbReference>